<dbReference type="NCBIfam" id="TIGR00187">
    <property type="entry name" value="ribE"/>
    <property type="match status" value="1"/>
</dbReference>
<dbReference type="KEGG" id="dtn:DTL3_0492"/>
<evidence type="ECO:0000256" key="10">
    <source>
        <dbReference type="NCBIfam" id="TIGR00187"/>
    </source>
</evidence>
<comment type="catalytic activity">
    <reaction evidence="1">
        <text>2 6,7-dimethyl-8-(1-D-ribityl)lumazine + H(+) = 5-amino-6-(D-ribitylamino)uracil + riboflavin</text>
        <dbReference type="Rhea" id="RHEA:20772"/>
        <dbReference type="ChEBI" id="CHEBI:15378"/>
        <dbReference type="ChEBI" id="CHEBI:15934"/>
        <dbReference type="ChEBI" id="CHEBI:57986"/>
        <dbReference type="ChEBI" id="CHEBI:58201"/>
        <dbReference type="EC" id="2.5.1.9"/>
    </reaction>
</comment>
<dbReference type="FunFam" id="2.40.30.20:FF:000003">
    <property type="entry name" value="Riboflavin synthase, alpha subunit"/>
    <property type="match status" value="1"/>
</dbReference>
<dbReference type="InterPro" id="IPR017938">
    <property type="entry name" value="Riboflavin_synthase-like_b-brl"/>
</dbReference>
<evidence type="ECO:0000256" key="4">
    <source>
        <dbReference type="ARBA" id="ARBA00011233"/>
    </source>
</evidence>
<dbReference type="EMBL" id="LN824141">
    <property type="protein sequence ID" value="CEP77814.1"/>
    <property type="molecule type" value="Genomic_DNA"/>
</dbReference>
<dbReference type="PIRSF" id="PIRSF000498">
    <property type="entry name" value="Riboflavin_syn_A"/>
    <property type="match status" value="1"/>
</dbReference>
<evidence type="ECO:0000256" key="7">
    <source>
        <dbReference type="ARBA" id="ARBA00022619"/>
    </source>
</evidence>
<feature type="repeat" description="Lumazine-binding" evidence="11">
    <location>
        <begin position="1"/>
        <end position="96"/>
    </location>
</feature>
<protein>
    <recommendedName>
        <fullName evidence="6 10">Riboflavin synthase</fullName>
        <ecNumber evidence="5 10">2.5.1.9</ecNumber>
    </recommendedName>
</protein>
<feature type="domain" description="Lumazine-binding" evidence="12">
    <location>
        <begin position="1"/>
        <end position="96"/>
    </location>
</feature>
<keyword evidence="8 13" id="KW-0808">Transferase</keyword>
<dbReference type="EC" id="2.5.1.9" evidence="5 10"/>
<evidence type="ECO:0000259" key="12">
    <source>
        <dbReference type="PROSITE" id="PS51177"/>
    </source>
</evidence>
<dbReference type="InterPro" id="IPR026017">
    <property type="entry name" value="Lumazine-bd_dom"/>
</dbReference>
<feature type="domain" description="Lumazine-binding" evidence="12">
    <location>
        <begin position="97"/>
        <end position="193"/>
    </location>
</feature>
<dbReference type="STRING" id="1006576.DTL3_0492"/>
<keyword evidence="14" id="KW-1185">Reference proteome</keyword>
<dbReference type="FunFam" id="2.40.30.20:FF:000004">
    <property type="entry name" value="Riboflavin synthase, alpha subunit"/>
    <property type="match status" value="1"/>
</dbReference>
<dbReference type="OrthoDB" id="9788537at2"/>
<dbReference type="GO" id="GO:0009231">
    <property type="term" value="P:riboflavin biosynthetic process"/>
    <property type="evidence" value="ECO:0007669"/>
    <property type="project" value="UniProtKB-KW"/>
</dbReference>
<dbReference type="PROSITE" id="PS51177">
    <property type="entry name" value="LUMAZINE_BIND"/>
    <property type="match status" value="2"/>
</dbReference>
<keyword evidence="9" id="KW-0677">Repeat</keyword>
<dbReference type="NCBIfam" id="NF006767">
    <property type="entry name" value="PRK09289.1"/>
    <property type="match status" value="1"/>
</dbReference>
<evidence type="ECO:0000256" key="9">
    <source>
        <dbReference type="ARBA" id="ARBA00022737"/>
    </source>
</evidence>
<evidence type="ECO:0000256" key="8">
    <source>
        <dbReference type="ARBA" id="ARBA00022679"/>
    </source>
</evidence>
<dbReference type="PANTHER" id="PTHR21098">
    <property type="entry name" value="RIBOFLAVIN SYNTHASE ALPHA CHAIN"/>
    <property type="match status" value="1"/>
</dbReference>
<evidence type="ECO:0000256" key="3">
    <source>
        <dbReference type="ARBA" id="ARBA00004887"/>
    </source>
</evidence>
<dbReference type="PATRIC" id="fig|1006576.9.peg.483"/>
<organism evidence="13 14">
    <name type="scientific">Defluviitoga tunisiensis</name>
    <dbReference type="NCBI Taxonomy" id="1006576"/>
    <lineage>
        <taxon>Bacteria</taxon>
        <taxon>Thermotogati</taxon>
        <taxon>Thermotogota</taxon>
        <taxon>Thermotogae</taxon>
        <taxon>Petrotogales</taxon>
        <taxon>Petrotogaceae</taxon>
        <taxon>Defluviitoga</taxon>
    </lineage>
</organism>
<dbReference type="InterPro" id="IPR023366">
    <property type="entry name" value="ATP_synth_asu-like_sf"/>
</dbReference>
<evidence type="ECO:0000256" key="2">
    <source>
        <dbReference type="ARBA" id="ARBA00002803"/>
    </source>
</evidence>
<evidence type="ECO:0000256" key="6">
    <source>
        <dbReference type="ARBA" id="ARBA00013950"/>
    </source>
</evidence>
<dbReference type="InterPro" id="IPR001783">
    <property type="entry name" value="Lumazine-bd"/>
</dbReference>
<comment type="subunit">
    <text evidence="4">Homotrimer.</text>
</comment>
<dbReference type="Gene3D" id="2.40.30.20">
    <property type="match status" value="2"/>
</dbReference>
<comment type="pathway">
    <text evidence="3">Cofactor biosynthesis; riboflavin biosynthesis; riboflavin from 2-hydroxy-3-oxobutyl phosphate and 5-amino-6-(D-ribitylamino)uracil: step 2/2.</text>
</comment>
<reference evidence="14" key="1">
    <citation type="submission" date="2014-11" db="EMBL/GenBank/DDBJ databases">
        <authorList>
            <person name="Wibberg D."/>
        </authorList>
    </citation>
    <scope>NUCLEOTIDE SEQUENCE [LARGE SCALE GENOMIC DNA]</scope>
    <source>
        <strain evidence="14">L3</strain>
    </source>
</reference>
<comment type="function">
    <text evidence="2">Catalyzes the dismutation of two molecules of 6,7-dimethyl-8-ribityllumazine, resulting in the formation of riboflavin and 5-amino-6-(D-ribitylamino)uracil.</text>
</comment>
<sequence>MFTGIIQEIGKVRNIIKGSKSIRLAIEAPKLAPKIAIGDSICTNGVCLTVSKKEDNIFWADATPETVKRTNLYDLKQGNYVNLEPSLKLQDLIGGHLVSGHVDGIGIINRIFQEENSLYITIHVEPITLFYIVEKGSVAVDGISLTVANIDEKGFTVSIIPHSLQNTTLKYKKTGSKVNIECDMIGRYVAKFIDNMGKNNKSNILNEEFLKNNGFI</sequence>
<dbReference type="HOGENOM" id="CLU_034388_2_0_0"/>
<keyword evidence="7" id="KW-0686">Riboflavin biosynthesis</keyword>
<evidence type="ECO:0000256" key="1">
    <source>
        <dbReference type="ARBA" id="ARBA00000968"/>
    </source>
</evidence>
<evidence type="ECO:0000313" key="13">
    <source>
        <dbReference type="EMBL" id="CEP77814.1"/>
    </source>
</evidence>
<dbReference type="SUPFAM" id="SSF63380">
    <property type="entry name" value="Riboflavin synthase domain-like"/>
    <property type="match status" value="2"/>
</dbReference>
<evidence type="ECO:0000256" key="5">
    <source>
        <dbReference type="ARBA" id="ARBA00012827"/>
    </source>
</evidence>
<evidence type="ECO:0000256" key="11">
    <source>
        <dbReference type="PROSITE-ProRule" id="PRU00524"/>
    </source>
</evidence>
<accession>A0A0C7P1G6</accession>
<proteinExistence type="predicted"/>
<dbReference type="NCBIfam" id="NF009566">
    <property type="entry name" value="PRK13020.1"/>
    <property type="match status" value="1"/>
</dbReference>
<dbReference type="Proteomes" id="UP000032809">
    <property type="component" value="Chromosome I"/>
</dbReference>
<name>A0A0C7P1G6_DEFTU</name>
<dbReference type="Pfam" id="PF00677">
    <property type="entry name" value="Lum_binding"/>
    <property type="match status" value="2"/>
</dbReference>
<dbReference type="AlphaFoldDB" id="A0A0C7P1G6"/>
<dbReference type="CDD" id="cd00402">
    <property type="entry name" value="Riboflavin_synthase_like"/>
    <property type="match status" value="1"/>
</dbReference>
<feature type="repeat" description="Lumazine-binding" evidence="11">
    <location>
        <begin position="97"/>
        <end position="193"/>
    </location>
</feature>
<dbReference type="PANTHER" id="PTHR21098:SF12">
    <property type="entry name" value="RIBOFLAVIN SYNTHASE"/>
    <property type="match status" value="1"/>
</dbReference>
<dbReference type="RefSeq" id="WP_045087375.1">
    <property type="nucleotide sequence ID" value="NZ_LN824141.1"/>
</dbReference>
<evidence type="ECO:0000313" key="14">
    <source>
        <dbReference type="Proteomes" id="UP000032809"/>
    </source>
</evidence>
<dbReference type="GO" id="GO:0004746">
    <property type="term" value="F:riboflavin synthase activity"/>
    <property type="evidence" value="ECO:0007669"/>
    <property type="project" value="UniProtKB-UniRule"/>
</dbReference>
<gene>
    <name evidence="13" type="primary">ribC</name>
    <name evidence="13" type="ORF">DTL3_0492</name>
</gene>